<dbReference type="GO" id="GO:0008017">
    <property type="term" value="F:microtubule binding"/>
    <property type="evidence" value="ECO:0007669"/>
    <property type="project" value="InterPro"/>
</dbReference>
<dbReference type="Proteomes" id="UP000685013">
    <property type="component" value="Chromosome 16"/>
</dbReference>
<feature type="compositionally biased region" description="Low complexity" evidence="9">
    <location>
        <begin position="680"/>
        <end position="694"/>
    </location>
</feature>
<dbReference type="PROSITE" id="PS50067">
    <property type="entry name" value="KINESIN_MOTOR_2"/>
    <property type="match status" value="1"/>
</dbReference>
<dbReference type="GO" id="GO:0007018">
    <property type="term" value="P:microtubule-based movement"/>
    <property type="evidence" value="ECO:0007669"/>
    <property type="project" value="InterPro"/>
</dbReference>
<proteinExistence type="inferred from homology"/>
<evidence type="ECO:0000256" key="4">
    <source>
        <dbReference type="ARBA" id="ARBA00022840"/>
    </source>
</evidence>
<dbReference type="EMBL" id="JAGKQH010000016">
    <property type="protein sequence ID" value="KAG6577203.1"/>
    <property type="molecule type" value="Genomic_DNA"/>
</dbReference>
<name>A0AAV6M9G3_9ROSI</name>
<evidence type="ECO:0000256" key="7">
    <source>
        <dbReference type="PROSITE-ProRule" id="PRU00283"/>
    </source>
</evidence>
<evidence type="ECO:0000256" key="6">
    <source>
        <dbReference type="ARBA" id="ARBA00023175"/>
    </source>
</evidence>
<dbReference type="InterPro" id="IPR001752">
    <property type="entry name" value="Kinesin_motor_dom"/>
</dbReference>
<protein>
    <submittedName>
        <fullName evidence="12">Kinesin-like protein KIN-7G</fullName>
    </submittedName>
</protein>
<evidence type="ECO:0000259" key="11">
    <source>
        <dbReference type="PROSITE" id="PS50067"/>
    </source>
</evidence>
<dbReference type="PROSITE" id="PS00411">
    <property type="entry name" value="KINESIN_MOTOR_1"/>
    <property type="match status" value="1"/>
</dbReference>
<keyword evidence="2" id="KW-0493">Microtubule</keyword>
<feature type="compositionally biased region" description="Low complexity" evidence="9">
    <location>
        <begin position="1364"/>
        <end position="1374"/>
    </location>
</feature>
<feature type="compositionally biased region" description="Pro residues" evidence="9">
    <location>
        <begin position="1352"/>
        <end position="1363"/>
    </location>
</feature>
<keyword evidence="10" id="KW-0472">Membrane</keyword>
<feature type="domain" description="Kinesin motor" evidence="11">
    <location>
        <begin position="129"/>
        <end position="453"/>
    </location>
</feature>
<evidence type="ECO:0000256" key="2">
    <source>
        <dbReference type="ARBA" id="ARBA00022701"/>
    </source>
</evidence>
<keyword evidence="5 8" id="KW-0175">Coiled coil</keyword>
<dbReference type="PANTHER" id="PTHR47968:SF55">
    <property type="entry name" value="KINESIN-LIKE PROTEIN KIN-7H"/>
    <property type="match status" value="1"/>
</dbReference>
<dbReference type="InterPro" id="IPR019821">
    <property type="entry name" value="Kinesin_motor_CS"/>
</dbReference>
<comment type="caution">
    <text evidence="12">The sequence shown here is derived from an EMBL/GenBank/DDBJ whole genome shotgun (WGS) entry which is preliminary data.</text>
</comment>
<feature type="coiled-coil region" evidence="8">
    <location>
        <begin position="462"/>
        <end position="532"/>
    </location>
</feature>
<organism evidence="12 13">
    <name type="scientific">Cucurbita argyrosperma subsp. sororia</name>
    <dbReference type="NCBI Taxonomy" id="37648"/>
    <lineage>
        <taxon>Eukaryota</taxon>
        <taxon>Viridiplantae</taxon>
        <taxon>Streptophyta</taxon>
        <taxon>Embryophyta</taxon>
        <taxon>Tracheophyta</taxon>
        <taxon>Spermatophyta</taxon>
        <taxon>Magnoliopsida</taxon>
        <taxon>eudicotyledons</taxon>
        <taxon>Gunneridae</taxon>
        <taxon>Pentapetalae</taxon>
        <taxon>rosids</taxon>
        <taxon>fabids</taxon>
        <taxon>Cucurbitales</taxon>
        <taxon>Cucurbitaceae</taxon>
        <taxon>Cucurbiteae</taxon>
        <taxon>Cucurbita</taxon>
    </lineage>
</organism>
<accession>A0AAV6M9G3</accession>
<reference evidence="12 13" key="1">
    <citation type="journal article" date="2021" name="Hortic Res">
        <title>The domestication of Cucurbita argyrosperma as revealed by the genome of its wild relative.</title>
        <authorList>
            <person name="Barrera-Redondo J."/>
            <person name="Sanchez-de la Vega G."/>
            <person name="Aguirre-Liguori J.A."/>
            <person name="Castellanos-Morales G."/>
            <person name="Gutierrez-Guerrero Y.T."/>
            <person name="Aguirre-Dugua X."/>
            <person name="Aguirre-Planter E."/>
            <person name="Tenaillon M.I."/>
            <person name="Lira-Saade R."/>
            <person name="Eguiarte L.E."/>
        </authorList>
    </citation>
    <scope>NUCLEOTIDE SEQUENCE [LARGE SCALE GENOMIC DNA]</scope>
    <source>
        <strain evidence="12">JBR-2021</strain>
    </source>
</reference>
<feature type="compositionally biased region" description="Polar residues" evidence="9">
    <location>
        <begin position="785"/>
        <end position="800"/>
    </location>
</feature>
<gene>
    <name evidence="12" type="primary">KIN7G</name>
    <name evidence="12" type="ORF">SDJN03_24777</name>
</gene>
<evidence type="ECO:0000313" key="12">
    <source>
        <dbReference type="EMBL" id="KAG6577203.1"/>
    </source>
</evidence>
<dbReference type="Pfam" id="PF00225">
    <property type="entry name" value="Kinesin"/>
    <property type="match status" value="1"/>
</dbReference>
<dbReference type="CDD" id="cd01374">
    <property type="entry name" value="KISc_CENP_E"/>
    <property type="match status" value="1"/>
</dbReference>
<feature type="non-terminal residue" evidence="12">
    <location>
        <position position="1"/>
    </location>
</feature>
<dbReference type="GO" id="GO:0005874">
    <property type="term" value="C:microtubule"/>
    <property type="evidence" value="ECO:0007669"/>
    <property type="project" value="UniProtKB-KW"/>
</dbReference>
<keyword evidence="3 7" id="KW-0547">Nucleotide-binding</keyword>
<dbReference type="SMART" id="SM00129">
    <property type="entry name" value="KISc"/>
    <property type="match status" value="1"/>
</dbReference>
<feature type="binding site" evidence="7">
    <location>
        <begin position="217"/>
        <end position="224"/>
    </location>
    <ligand>
        <name>ATP</name>
        <dbReference type="ChEBI" id="CHEBI:30616"/>
    </ligand>
</feature>
<dbReference type="Pfam" id="PF11995">
    <property type="entry name" value="DUF3490"/>
    <property type="match status" value="1"/>
</dbReference>
<dbReference type="InterPro" id="IPR027640">
    <property type="entry name" value="Kinesin-like_fam"/>
</dbReference>
<keyword evidence="4 7" id="KW-0067">ATP-binding</keyword>
<keyword evidence="10" id="KW-1133">Transmembrane helix</keyword>
<feature type="transmembrane region" description="Helical" evidence="10">
    <location>
        <begin position="83"/>
        <end position="102"/>
    </location>
</feature>
<feature type="region of interest" description="Disordered" evidence="9">
    <location>
        <begin position="1350"/>
        <end position="1400"/>
    </location>
</feature>
<comment type="similarity">
    <text evidence="1">Belongs to the TRAFAC class myosin-kinesin ATPase superfamily. Kinesin family. KIN-7 subfamily.</text>
</comment>
<dbReference type="GO" id="GO:0005524">
    <property type="term" value="F:ATP binding"/>
    <property type="evidence" value="ECO:0007669"/>
    <property type="project" value="UniProtKB-UniRule"/>
</dbReference>
<feature type="region of interest" description="Disordered" evidence="9">
    <location>
        <begin position="665"/>
        <end position="701"/>
    </location>
</feature>
<evidence type="ECO:0000256" key="1">
    <source>
        <dbReference type="ARBA" id="ARBA00007310"/>
    </source>
</evidence>
<keyword evidence="6 7" id="KW-0505">Motor protein</keyword>
<evidence type="ECO:0000256" key="5">
    <source>
        <dbReference type="ARBA" id="ARBA00023054"/>
    </source>
</evidence>
<dbReference type="FunFam" id="3.40.850.10:FF:000016">
    <property type="entry name" value="Kinesin-like protein"/>
    <property type="match status" value="1"/>
</dbReference>
<feature type="compositionally biased region" description="Pro residues" evidence="9">
    <location>
        <begin position="1375"/>
        <end position="1386"/>
    </location>
</feature>
<evidence type="ECO:0000256" key="9">
    <source>
        <dbReference type="SAM" id="MobiDB-lite"/>
    </source>
</evidence>
<keyword evidence="10" id="KW-0812">Transmembrane</keyword>
<keyword evidence="13" id="KW-1185">Reference proteome</keyword>
<dbReference type="GO" id="GO:0003777">
    <property type="term" value="F:microtubule motor activity"/>
    <property type="evidence" value="ECO:0007669"/>
    <property type="project" value="InterPro"/>
</dbReference>
<dbReference type="InterPro" id="IPR021881">
    <property type="entry name" value="NACK_C"/>
</dbReference>
<evidence type="ECO:0000313" key="13">
    <source>
        <dbReference type="Proteomes" id="UP000685013"/>
    </source>
</evidence>
<evidence type="ECO:0000256" key="8">
    <source>
        <dbReference type="SAM" id="Coils"/>
    </source>
</evidence>
<evidence type="ECO:0000256" key="10">
    <source>
        <dbReference type="SAM" id="Phobius"/>
    </source>
</evidence>
<feature type="region of interest" description="Disordered" evidence="9">
    <location>
        <begin position="730"/>
        <end position="800"/>
    </location>
</feature>
<dbReference type="PANTHER" id="PTHR47968">
    <property type="entry name" value="CENTROMERE PROTEIN E"/>
    <property type="match status" value="1"/>
</dbReference>
<evidence type="ECO:0000256" key="3">
    <source>
        <dbReference type="ARBA" id="ARBA00022741"/>
    </source>
</evidence>
<sequence length="1400" mass="158329">MVREKRKTETASILAQTSFSVPVTVPVPHSMRHCMIFDSYLCFVLAIRIRFSWKFVEYFVVFTYILLEEEKPSSNRIYGNRSWNFLCLHIVTSIIVVVKIFFGGHKHSLRLIVEYSKLRLKIIEEAGQENFVSVRLRPLNEKEISRNEVSEWECINENTVIFRNALSLAERSVYPSAYTFDRVFGCDCSTRKVYEEGAKEVALSVVSGLNSTIFAYGQTSSGKTYTMSGITDYAMEDIYDYIKKHSEREFLLKFSAIEIYNESVRDLLGLDNTPLRLLDDSERGTTVEKLTEETLRDRNHFKQLLSLCEAQRQIGETSLNEASSRSHQILRLTIQSSAREFLGNGKSSSLTATVNFVDLAGSERASQSLSAGARLKEGCHINRSLLTLGTVIRKLSKGRNGHIPFRDSKLTRILQSSLGGNARTAIICTMSPAQVHVEQSRNTLLFASCAKEVVTNAQVNVVVSDKALVKQLQRELARLERELRSSGQTSERPDITLVREKDLQIEKLKKDLSELTMERDHAQSQVKDLLKMVEEDKSSMPSPGLDDQYPRLRMRSSWDFDSRPSETTVMIDSQILGDVSGSFDASQYSGEQSTSSDDHFVHLVEVKKDVLLGKSPPQVSSIVPSLVDTQSYTEEVEELPCENSEDICKEVRCIEMEESSMNRYLVSTTSDSSPERYVDSTTPSPVPNTTTSNVADKGQSNKWKLESYPAEEDSKPNNFSPFYVIPSPEKPSPWNIEKDTSNSGRLNPIESYPADEDSKPNNFSPFYVIPSPEKPSPWNIEKDTSNSGRLNPTRSRSCNGSLMRTLSTENIKEIQSTPPIWFGEDFIGRSESFRAPLKYDVETERSSVTYSQTSQMSASIDEHCEQNLDVLEDDKSGVTTPATDLERDQISNIERINQLLDITTQISNLESEKHLLDAAALGDKPKPFEPAKNVEDVGVDPIRNDTISPSEWPSEFRRLQKDIIELWHICNVSLVHRTYFFLLFKGGDLADSIYMEVEFRRLSFLRDSFSRGNQTVENGQTLTPASSLKALHRERQMLCREMQKRLSRKQREALFTEWGIELDSNNRRLQLVHLLWNDTKDMDHITKSATVVAKLVNYVEPDQASREMFGLNFTPRHNARAIPSLETKSEGCFIIIFKRNFTFAGNLGSAAMAAQQQQLDKMQLRQNYRNLWHTDLMHTIQADTPYCCLALWCGPCVSYMLRKRALYNDMSRYVCCAGYMPCSGRCGESKCPEFCLGTEVFLCFGNSVASTRFLLQDEFNIQTTQCDNCIIGFMFCLQQIACIFSIVAMIVGSEEIQEASQLLSCLADMVYCSVCACMQTQHKMELDKRDGVFGPQVMAVPPPQVMSRIDQPIPPSVGYPPQPAYGQPYSYPQPQGYPAPGYPAPGYPQSGYPPTGQPYR</sequence>